<dbReference type="RefSeq" id="WP_381490760.1">
    <property type="nucleotide sequence ID" value="NZ_JBHTIK010000005.1"/>
</dbReference>
<evidence type="ECO:0000259" key="3">
    <source>
        <dbReference type="Pfam" id="PF07364"/>
    </source>
</evidence>
<feature type="domain" description="Microcystin LR degradation protein MlrC N-terminal" evidence="3">
    <location>
        <begin position="2"/>
        <end position="286"/>
    </location>
</feature>
<keyword evidence="5" id="KW-1185">Reference proteome</keyword>
<comment type="cofactor">
    <cofactor evidence="1">
        <name>Zn(2+)</name>
        <dbReference type="ChEBI" id="CHEBI:29105"/>
    </cofactor>
    <text evidence="1">Binds 1 zinc ion per subunit.</text>
</comment>
<keyword evidence="1" id="KW-0479">Metal-binding</keyword>
<proteinExistence type="inferred from homology"/>
<name>A0ABW3C3F3_SPHXN</name>
<feature type="domain" description="Microcystin LR degradation protein MlrC C-terminal" evidence="2">
    <location>
        <begin position="295"/>
        <end position="473"/>
    </location>
</feature>
<dbReference type="Pfam" id="PF07364">
    <property type="entry name" value="DUF1485"/>
    <property type="match status" value="1"/>
</dbReference>
<gene>
    <name evidence="4" type="ORF">ACFQ00_11730</name>
</gene>
<comment type="caution">
    <text evidence="4">The sequence shown here is derived from an EMBL/GenBank/DDBJ whole genome shotgun (WGS) entry which is preliminary data.</text>
</comment>
<protein>
    <recommendedName>
        <fullName evidence="1">Microcystinase C</fullName>
        <shortName evidence="1">MlrC</shortName>
    </recommendedName>
</protein>
<dbReference type="PIRSF" id="PIRSF012702">
    <property type="entry name" value="UCP012702"/>
    <property type="match status" value="1"/>
</dbReference>
<keyword evidence="1" id="KW-0378">Hydrolase</keyword>
<evidence type="ECO:0000256" key="1">
    <source>
        <dbReference type="PIRNR" id="PIRNR012702"/>
    </source>
</evidence>
<evidence type="ECO:0000259" key="2">
    <source>
        <dbReference type="Pfam" id="PF07171"/>
    </source>
</evidence>
<dbReference type="InterPro" id="IPR010799">
    <property type="entry name" value="MlrC_C"/>
</dbReference>
<comment type="similarity">
    <text evidence="1">Belongs to the peptidase M81 family.</text>
</comment>
<accession>A0ABW3C3F3</accession>
<organism evidence="4 5">
    <name type="scientific">Sphingosinicella xenopeptidilytica</name>
    <dbReference type="NCBI Taxonomy" id="364098"/>
    <lineage>
        <taxon>Bacteria</taxon>
        <taxon>Pseudomonadati</taxon>
        <taxon>Pseudomonadota</taxon>
        <taxon>Alphaproteobacteria</taxon>
        <taxon>Sphingomonadales</taxon>
        <taxon>Sphingosinicellaceae</taxon>
        <taxon>Sphingosinicella</taxon>
    </lineage>
</organism>
<dbReference type="EMBL" id="JBHTIK010000005">
    <property type="protein sequence ID" value="MFD0848998.1"/>
    <property type="molecule type" value="Genomic_DNA"/>
</dbReference>
<evidence type="ECO:0000313" key="4">
    <source>
        <dbReference type="EMBL" id="MFD0848998.1"/>
    </source>
</evidence>
<dbReference type="Proteomes" id="UP001597124">
    <property type="component" value="Unassembled WGS sequence"/>
</dbReference>
<keyword evidence="1" id="KW-0645">Protease</keyword>
<reference evidence="5" key="1">
    <citation type="journal article" date="2019" name="Int. J. Syst. Evol. Microbiol.">
        <title>The Global Catalogue of Microorganisms (GCM) 10K type strain sequencing project: providing services to taxonomists for standard genome sequencing and annotation.</title>
        <authorList>
            <consortium name="The Broad Institute Genomics Platform"/>
            <consortium name="The Broad Institute Genome Sequencing Center for Infectious Disease"/>
            <person name="Wu L."/>
            <person name="Ma J."/>
        </authorList>
    </citation>
    <scope>NUCLEOTIDE SEQUENCE [LARGE SCALE GENOMIC DNA]</scope>
    <source>
        <strain evidence="5">CCUG 52537</strain>
    </source>
</reference>
<sequence>MKIFAAGIAHESNTFVSEPTTYSDYLVQRGAPGSPMDYPSQDLCQTWGKQAASGGHAFLFSLMAWAQPGGINTCGTYEALRDEMLADLRAALPVDVVLLNLHGAMIAQGYEDCESDIIKHVRSMVGPETVIGVELDLHCHLNETKIAAVDVIVIYKEYPHTDIEARGAELFDLAVATKLGRVKPVMALFDCGMVGLYGTTRQPMRGFVDQMVEAERRTGILSVSLGHGFQFADRPDMGAKMLVVADDDRLLAAQTAREFGSQLYELRHEIGFETTSLSLEEALSRAASNPDLTIVADQSDNPGLGSPGDSTLALRWLLEHRVENAGLAILHDPEVVKIARKAGLGATIQVRLGGKTGRSSGDPLDLEVEVLSMLDDYMHPFPQDNAEPAFYPAGDIVALRCGGVEIVVGSKRCQCFSPSVFTALGIDPTQKSILVPKSTQHFYSAFATISDHILYMAAPGAAPPDPRQLNYKRFDPLQVYPWAQ</sequence>
<dbReference type="Pfam" id="PF07171">
    <property type="entry name" value="MlrC_C"/>
    <property type="match status" value="1"/>
</dbReference>
<keyword evidence="1" id="KW-0482">Metalloprotease</keyword>
<dbReference type="InterPro" id="IPR015995">
    <property type="entry name" value="MlrC_N"/>
</dbReference>
<dbReference type="InterPro" id="IPR009197">
    <property type="entry name" value="MlrC"/>
</dbReference>
<comment type="function">
    <text evidence="1">Involved in peptidolytic degradation of cyclic heptapeptide hepatotoxin microcystin (MC).</text>
</comment>
<evidence type="ECO:0000313" key="5">
    <source>
        <dbReference type="Proteomes" id="UP001597124"/>
    </source>
</evidence>